<proteinExistence type="predicted"/>
<name>A0A8X6PRH3_NEPPI</name>
<feature type="compositionally biased region" description="Basic residues" evidence="1">
    <location>
        <begin position="73"/>
        <end position="82"/>
    </location>
</feature>
<reference evidence="2" key="1">
    <citation type="submission" date="2020-08" db="EMBL/GenBank/DDBJ databases">
        <title>Multicomponent nature underlies the extraordinary mechanical properties of spider dragline silk.</title>
        <authorList>
            <person name="Kono N."/>
            <person name="Nakamura H."/>
            <person name="Mori M."/>
            <person name="Yoshida Y."/>
            <person name="Ohtoshi R."/>
            <person name="Malay A.D."/>
            <person name="Moran D.A.P."/>
            <person name="Tomita M."/>
            <person name="Numata K."/>
            <person name="Arakawa K."/>
        </authorList>
    </citation>
    <scope>NUCLEOTIDE SEQUENCE</scope>
</reference>
<feature type="region of interest" description="Disordered" evidence="1">
    <location>
        <begin position="42"/>
        <end position="96"/>
    </location>
</feature>
<dbReference type="Proteomes" id="UP000887013">
    <property type="component" value="Unassembled WGS sequence"/>
</dbReference>
<protein>
    <submittedName>
        <fullName evidence="2">Uncharacterized protein</fullName>
    </submittedName>
</protein>
<evidence type="ECO:0000256" key="1">
    <source>
        <dbReference type="SAM" id="MobiDB-lite"/>
    </source>
</evidence>
<dbReference type="EMBL" id="BMAW01118832">
    <property type="protein sequence ID" value="GFT81775.1"/>
    <property type="molecule type" value="Genomic_DNA"/>
</dbReference>
<organism evidence="2 3">
    <name type="scientific">Nephila pilipes</name>
    <name type="common">Giant wood spider</name>
    <name type="synonym">Nephila maculata</name>
    <dbReference type="NCBI Taxonomy" id="299642"/>
    <lineage>
        <taxon>Eukaryota</taxon>
        <taxon>Metazoa</taxon>
        <taxon>Ecdysozoa</taxon>
        <taxon>Arthropoda</taxon>
        <taxon>Chelicerata</taxon>
        <taxon>Arachnida</taxon>
        <taxon>Araneae</taxon>
        <taxon>Araneomorphae</taxon>
        <taxon>Entelegynae</taxon>
        <taxon>Araneoidea</taxon>
        <taxon>Nephilidae</taxon>
        <taxon>Nephila</taxon>
    </lineage>
</organism>
<evidence type="ECO:0000313" key="2">
    <source>
        <dbReference type="EMBL" id="GFT81775.1"/>
    </source>
</evidence>
<sequence length="96" mass="10638">MPRGVHARAQGGEDEEDDGLQEQLRSQIQRVLPLPYDTGFCQHVQRHGAGGAGRHQGERSLSRTSGTGSLHVFPRKRTRTLGRGHDRWSQADTILA</sequence>
<comment type="caution">
    <text evidence="2">The sequence shown here is derived from an EMBL/GenBank/DDBJ whole genome shotgun (WGS) entry which is preliminary data.</text>
</comment>
<keyword evidence="3" id="KW-1185">Reference proteome</keyword>
<feature type="region of interest" description="Disordered" evidence="1">
    <location>
        <begin position="1"/>
        <end position="27"/>
    </location>
</feature>
<dbReference type="AlphaFoldDB" id="A0A8X6PRH3"/>
<dbReference type="OrthoDB" id="10502868at2759"/>
<accession>A0A8X6PRH3</accession>
<evidence type="ECO:0000313" key="3">
    <source>
        <dbReference type="Proteomes" id="UP000887013"/>
    </source>
</evidence>
<gene>
    <name evidence="2" type="ORF">NPIL_652501</name>
</gene>